<dbReference type="InterPro" id="IPR036461">
    <property type="entry name" value="Urease_betasu_sf"/>
</dbReference>
<dbReference type="NCBIfam" id="TIGR00192">
    <property type="entry name" value="urease_beta"/>
    <property type="match status" value="1"/>
</dbReference>
<feature type="compositionally biased region" description="Basic residues" evidence="4">
    <location>
        <begin position="139"/>
        <end position="155"/>
    </location>
</feature>
<dbReference type="Pfam" id="PF00699">
    <property type="entry name" value="Urease_beta"/>
    <property type="match status" value="1"/>
</dbReference>
<evidence type="ECO:0000256" key="3">
    <source>
        <dbReference type="HAMAP-Rule" id="MF_01954"/>
    </source>
</evidence>
<dbReference type="NCBIfam" id="NF009682">
    <property type="entry name" value="PRK13203.1"/>
    <property type="match status" value="1"/>
</dbReference>
<comment type="similarity">
    <text evidence="3">Belongs to the urease beta subunit family.</text>
</comment>
<dbReference type="PANTHER" id="PTHR33569:SF1">
    <property type="entry name" value="UREASE"/>
    <property type="match status" value="1"/>
</dbReference>
<dbReference type="CDD" id="cd00407">
    <property type="entry name" value="Urease_beta"/>
    <property type="match status" value="1"/>
</dbReference>
<proteinExistence type="inferred from homology"/>
<dbReference type="Proteomes" id="UP000250028">
    <property type="component" value="Unassembled WGS sequence"/>
</dbReference>
<organism evidence="5 6">
    <name type="scientific">Branchiibius hedensis</name>
    <dbReference type="NCBI Taxonomy" id="672460"/>
    <lineage>
        <taxon>Bacteria</taxon>
        <taxon>Bacillati</taxon>
        <taxon>Actinomycetota</taxon>
        <taxon>Actinomycetes</taxon>
        <taxon>Micrococcales</taxon>
        <taxon>Dermacoccaceae</taxon>
        <taxon>Branchiibius</taxon>
    </lineage>
</organism>
<gene>
    <name evidence="3" type="primary">ureB</name>
    <name evidence="5" type="ORF">SAMN04489750_3685</name>
</gene>
<dbReference type="RefSeq" id="WP_109688150.1">
    <property type="nucleotide sequence ID" value="NZ_QGDN01000001.1"/>
</dbReference>
<comment type="subunit">
    <text evidence="3">Heterotrimer of UreA (gamma), UreB (beta) and UreC (alpha) subunits. Three heterotrimers associate to form the active enzyme.</text>
</comment>
<evidence type="ECO:0000256" key="1">
    <source>
        <dbReference type="ARBA" id="ARBA00022801"/>
    </source>
</evidence>
<evidence type="ECO:0000313" key="5">
    <source>
        <dbReference type="EMBL" id="SSA36293.1"/>
    </source>
</evidence>
<dbReference type="HAMAP" id="MF_01954">
    <property type="entry name" value="Urease_beta"/>
    <property type="match status" value="1"/>
</dbReference>
<evidence type="ECO:0000256" key="2">
    <source>
        <dbReference type="ARBA" id="ARBA00047778"/>
    </source>
</evidence>
<comment type="pathway">
    <text evidence="3">Nitrogen metabolism; urea degradation; CO(2) and NH(3) from urea (urease route): step 1/1.</text>
</comment>
<dbReference type="GO" id="GO:0043419">
    <property type="term" value="P:urea catabolic process"/>
    <property type="evidence" value="ECO:0007669"/>
    <property type="project" value="UniProtKB-UniRule"/>
</dbReference>
<dbReference type="EMBL" id="UESZ01000001">
    <property type="protein sequence ID" value="SSA36293.1"/>
    <property type="molecule type" value="Genomic_DNA"/>
</dbReference>
<dbReference type="UniPathway" id="UPA00258">
    <property type="reaction ID" value="UER00370"/>
</dbReference>
<accession>A0A2Y9C2L6</accession>
<comment type="catalytic activity">
    <reaction evidence="2 3">
        <text>urea + 2 H2O + H(+) = hydrogencarbonate + 2 NH4(+)</text>
        <dbReference type="Rhea" id="RHEA:20557"/>
        <dbReference type="ChEBI" id="CHEBI:15377"/>
        <dbReference type="ChEBI" id="CHEBI:15378"/>
        <dbReference type="ChEBI" id="CHEBI:16199"/>
        <dbReference type="ChEBI" id="CHEBI:17544"/>
        <dbReference type="ChEBI" id="CHEBI:28938"/>
        <dbReference type="EC" id="3.5.1.5"/>
    </reaction>
</comment>
<dbReference type="SUPFAM" id="SSF51278">
    <property type="entry name" value="Urease, beta-subunit"/>
    <property type="match status" value="1"/>
</dbReference>
<evidence type="ECO:0000256" key="4">
    <source>
        <dbReference type="SAM" id="MobiDB-lite"/>
    </source>
</evidence>
<dbReference type="EC" id="3.5.1.5" evidence="3"/>
<protein>
    <recommendedName>
        <fullName evidence="3">Urease subunit beta</fullName>
        <ecNumber evidence="3">3.5.1.5</ecNumber>
    </recommendedName>
    <alternativeName>
        <fullName evidence="3">Urea amidohydrolase subunit beta</fullName>
    </alternativeName>
</protein>
<comment type="subcellular location">
    <subcellularLocation>
        <location evidence="3">Cytoplasm</location>
    </subcellularLocation>
</comment>
<dbReference type="GO" id="GO:0035550">
    <property type="term" value="C:urease complex"/>
    <property type="evidence" value="ECO:0007669"/>
    <property type="project" value="InterPro"/>
</dbReference>
<keyword evidence="6" id="KW-1185">Reference proteome</keyword>
<evidence type="ECO:0000313" key="6">
    <source>
        <dbReference type="Proteomes" id="UP000250028"/>
    </source>
</evidence>
<sequence length="155" mass="16406">MASRKPQYEHQSDDIEINAGRASVTLRVTNTGDRPVQVGSHFHFFEANRALLFERELAWGSHLDIPAGTGVRFEPGETKEVTLVAYAGGRYLVGFNGLVDGGLDAPHTKVAALAALEPNGFQNGAPAARVGKAPAAKKATAKKAPAKKTTTKGAR</sequence>
<dbReference type="InterPro" id="IPR050069">
    <property type="entry name" value="Urease_subunit"/>
</dbReference>
<dbReference type="InterPro" id="IPR002019">
    <property type="entry name" value="Urease_beta-like"/>
</dbReference>
<reference evidence="6" key="1">
    <citation type="submission" date="2016-10" db="EMBL/GenBank/DDBJ databases">
        <authorList>
            <person name="Varghese N."/>
            <person name="Submissions S."/>
        </authorList>
    </citation>
    <scope>NUCLEOTIDE SEQUENCE [LARGE SCALE GENOMIC DNA]</scope>
    <source>
        <strain evidence="6">DSM 22951</strain>
    </source>
</reference>
<dbReference type="AlphaFoldDB" id="A0A2Y9C2L6"/>
<keyword evidence="1 3" id="KW-0378">Hydrolase</keyword>
<dbReference type="GO" id="GO:0009039">
    <property type="term" value="F:urease activity"/>
    <property type="evidence" value="ECO:0007669"/>
    <property type="project" value="UniProtKB-UniRule"/>
</dbReference>
<dbReference type="OrthoDB" id="9797217at2"/>
<dbReference type="PANTHER" id="PTHR33569">
    <property type="entry name" value="UREASE"/>
    <property type="match status" value="1"/>
</dbReference>
<keyword evidence="3" id="KW-0963">Cytoplasm</keyword>
<feature type="region of interest" description="Disordered" evidence="4">
    <location>
        <begin position="125"/>
        <end position="155"/>
    </location>
</feature>
<dbReference type="Gene3D" id="2.10.150.10">
    <property type="entry name" value="Urease, beta subunit"/>
    <property type="match status" value="1"/>
</dbReference>
<feature type="compositionally biased region" description="Low complexity" evidence="4">
    <location>
        <begin position="125"/>
        <end position="138"/>
    </location>
</feature>
<name>A0A2Y9C2L6_9MICO</name>